<feature type="domain" description="Myb-like" evidence="5">
    <location>
        <begin position="67"/>
        <end position="117"/>
    </location>
</feature>
<dbReference type="Pfam" id="PF13921">
    <property type="entry name" value="Myb_DNA-bind_6"/>
    <property type="match status" value="1"/>
</dbReference>
<dbReference type="PROSITE" id="PS50090">
    <property type="entry name" value="MYB_LIKE"/>
    <property type="match status" value="2"/>
</dbReference>
<evidence type="ECO:0000256" key="3">
    <source>
        <dbReference type="ARBA" id="ARBA00023163"/>
    </source>
</evidence>
<feature type="domain" description="HTH myb-type" evidence="6">
    <location>
        <begin position="15"/>
        <end position="70"/>
    </location>
</feature>
<dbReference type="InterPro" id="IPR001005">
    <property type="entry name" value="SANT/Myb"/>
</dbReference>
<evidence type="ECO:0000256" key="4">
    <source>
        <dbReference type="ARBA" id="ARBA00023242"/>
    </source>
</evidence>
<dbReference type="SMART" id="SM00717">
    <property type="entry name" value="SANT"/>
    <property type="match status" value="2"/>
</dbReference>
<dbReference type="PANTHER" id="PTHR46621">
    <property type="entry name" value="SNRNA-ACTIVATING PROTEIN COMPLEX SUBUNIT 4"/>
    <property type="match status" value="1"/>
</dbReference>
<evidence type="ECO:0000259" key="6">
    <source>
        <dbReference type="PROSITE" id="PS51294"/>
    </source>
</evidence>
<keyword evidence="8" id="KW-1185">Reference proteome</keyword>
<organism evidence="7 8">
    <name type="scientific">Tritrichomonas musculus</name>
    <dbReference type="NCBI Taxonomy" id="1915356"/>
    <lineage>
        <taxon>Eukaryota</taxon>
        <taxon>Metamonada</taxon>
        <taxon>Parabasalia</taxon>
        <taxon>Tritrichomonadida</taxon>
        <taxon>Tritrichomonadidae</taxon>
        <taxon>Tritrichomonas</taxon>
    </lineage>
</organism>
<name>A0ABR2GS29_9EUKA</name>
<evidence type="ECO:0000259" key="5">
    <source>
        <dbReference type="PROSITE" id="PS50090"/>
    </source>
</evidence>
<evidence type="ECO:0000256" key="2">
    <source>
        <dbReference type="ARBA" id="ARBA00023125"/>
    </source>
</evidence>
<evidence type="ECO:0008006" key="9">
    <source>
        <dbReference type="Google" id="ProtNLM"/>
    </source>
</evidence>
<comment type="caution">
    <text evidence="7">The sequence shown here is derived from an EMBL/GenBank/DDBJ whole genome shotgun (WGS) entry which is preliminary data.</text>
</comment>
<evidence type="ECO:0000256" key="1">
    <source>
        <dbReference type="ARBA" id="ARBA00023015"/>
    </source>
</evidence>
<protein>
    <recommendedName>
        <fullName evidence="9">Myb-like DNA-binding domain containing protein</fullName>
    </recommendedName>
</protein>
<dbReference type="InterPro" id="IPR009057">
    <property type="entry name" value="Homeodomain-like_sf"/>
</dbReference>
<reference evidence="7 8" key="1">
    <citation type="submission" date="2024-04" db="EMBL/GenBank/DDBJ databases">
        <title>Tritrichomonas musculus Genome.</title>
        <authorList>
            <person name="Alves-Ferreira E."/>
            <person name="Grigg M."/>
            <person name="Lorenzi H."/>
            <person name="Galac M."/>
        </authorList>
    </citation>
    <scope>NUCLEOTIDE SEQUENCE [LARGE SCALE GENOMIC DNA]</scope>
    <source>
        <strain evidence="7 8">EAF2021</strain>
    </source>
</reference>
<feature type="domain" description="Myb-like" evidence="5">
    <location>
        <begin position="15"/>
        <end position="66"/>
    </location>
</feature>
<dbReference type="EMBL" id="JAPFFF010000063">
    <property type="protein sequence ID" value="KAK8836743.1"/>
    <property type="molecule type" value="Genomic_DNA"/>
</dbReference>
<evidence type="ECO:0000313" key="7">
    <source>
        <dbReference type="EMBL" id="KAK8836743.1"/>
    </source>
</evidence>
<dbReference type="CDD" id="cd00167">
    <property type="entry name" value="SANT"/>
    <property type="match status" value="2"/>
</dbReference>
<proteinExistence type="predicted"/>
<dbReference type="Proteomes" id="UP001470230">
    <property type="component" value="Unassembled WGS sequence"/>
</dbReference>
<sequence length="215" mass="25654">MFFLGSNAFNKPSSKMRTTKSKFSTDDDNKLRRLVSQYGTQSWTLIASKFKDRNSRQCRERWNNYLSPNNDNSKWTYNEDIQLLTLFSMFGSQWAKLAHYLPNRSPVNIRNRFRQLFRFNCLCFHREQKLLELQRESHNQMICSSDPLTITQDDQIDNYNYSPNQYNQFSDFLTNENNIEIKQNDNSQNVHDPKQPKILLPPCKDLPFNPRSYVK</sequence>
<dbReference type="PANTHER" id="PTHR46621:SF1">
    <property type="entry name" value="SNRNA-ACTIVATING PROTEIN COMPLEX SUBUNIT 4"/>
    <property type="match status" value="1"/>
</dbReference>
<keyword evidence="4" id="KW-0539">Nucleus</keyword>
<dbReference type="InterPro" id="IPR051575">
    <property type="entry name" value="Myb-like_DNA-bd"/>
</dbReference>
<keyword evidence="3" id="KW-0804">Transcription</keyword>
<feature type="domain" description="HTH myb-type" evidence="6">
    <location>
        <begin position="74"/>
        <end position="121"/>
    </location>
</feature>
<keyword evidence="2" id="KW-0238">DNA-binding</keyword>
<dbReference type="PROSITE" id="PS51294">
    <property type="entry name" value="HTH_MYB"/>
    <property type="match status" value="2"/>
</dbReference>
<keyword evidence="1" id="KW-0805">Transcription regulation</keyword>
<gene>
    <name evidence="7" type="ORF">M9Y10_037260</name>
</gene>
<dbReference type="SUPFAM" id="SSF46689">
    <property type="entry name" value="Homeodomain-like"/>
    <property type="match status" value="1"/>
</dbReference>
<evidence type="ECO:0000313" key="8">
    <source>
        <dbReference type="Proteomes" id="UP001470230"/>
    </source>
</evidence>
<dbReference type="InterPro" id="IPR017930">
    <property type="entry name" value="Myb_dom"/>
</dbReference>
<dbReference type="Gene3D" id="1.10.10.60">
    <property type="entry name" value="Homeodomain-like"/>
    <property type="match status" value="2"/>
</dbReference>
<accession>A0ABR2GS29</accession>